<keyword evidence="2" id="KW-0732">Signal</keyword>
<dbReference type="PANTHER" id="PTHR22803">
    <property type="entry name" value="MANNOSE, PHOSPHOLIPASE, LECTIN RECEPTOR RELATED"/>
    <property type="match status" value="1"/>
</dbReference>
<organism evidence="5 6">
    <name type="scientific">Oopsacas minuta</name>
    <dbReference type="NCBI Taxonomy" id="111878"/>
    <lineage>
        <taxon>Eukaryota</taxon>
        <taxon>Metazoa</taxon>
        <taxon>Porifera</taxon>
        <taxon>Hexactinellida</taxon>
        <taxon>Hexasterophora</taxon>
        <taxon>Lyssacinosida</taxon>
        <taxon>Leucopsacidae</taxon>
        <taxon>Oopsacas</taxon>
    </lineage>
</organism>
<keyword evidence="1" id="KW-0812">Transmembrane</keyword>
<reference evidence="5 6" key="1">
    <citation type="journal article" date="2023" name="BMC Biol.">
        <title>The compact genome of the sponge Oopsacas minuta (Hexactinellida) is lacking key metazoan core genes.</title>
        <authorList>
            <person name="Santini S."/>
            <person name="Schenkelaars Q."/>
            <person name="Jourda C."/>
            <person name="Duchesne M."/>
            <person name="Belahbib H."/>
            <person name="Rocher C."/>
            <person name="Selva M."/>
            <person name="Riesgo A."/>
            <person name="Vervoort M."/>
            <person name="Leys S.P."/>
            <person name="Kodjabachian L."/>
            <person name="Le Bivic A."/>
            <person name="Borchiellini C."/>
            <person name="Claverie J.M."/>
            <person name="Renard E."/>
        </authorList>
    </citation>
    <scope>NUCLEOTIDE SEQUENCE [LARGE SCALE GENOMIC DNA]</scope>
    <source>
        <strain evidence="5">SPO-2</strain>
    </source>
</reference>
<dbReference type="InterPro" id="IPR016187">
    <property type="entry name" value="CTDL_fold"/>
</dbReference>
<dbReference type="InterPro" id="IPR050111">
    <property type="entry name" value="C-type_lectin/snaclec_domain"/>
</dbReference>
<evidence type="ECO:0000259" key="3">
    <source>
        <dbReference type="PROSITE" id="PS50041"/>
    </source>
</evidence>
<feature type="domain" description="C-type lectin" evidence="3">
    <location>
        <begin position="731"/>
        <end position="840"/>
    </location>
</feature>
<keyword evidence="1" id="KW-0472">Membrane</keyword>
<evidence type="ECO:0000313" key="5">
    <source>
        <dbReference type="EMBL" id="KAI6647383.1"/>
    </source>
</evidence>
<dbReference type="EMBL" id="JAKMXF010000343">
    <property type="protein sequence ID" value="KAI6647383.1"/>
    <property type="molecule type" value="Genomic_DNA"/>
</dbReference>
<dbReference type="InterPro" id="IPR016186">
    <property type="entry name" value="C-type_lectin-like/link_sf"/>
</dbReference>
<dbReference type="PROSITE" id="PS50835">
    <property type="entry name" value="IG_LIKE"/>
    <property type="match status" value="3"/>
</dbReference>
<feature type="signal peptide" evidence="2">
    <location>
        <begin position="1"/>
        <end position="28"/>
    </location>
</feature>
<protein>
    <submittedName>
        <fullName evidence="5">Macrophage mannose receptor 1 isoform X1</fullName>
    </submittedName>
</protein>
<name>A0AAV7JEX4_9METZ</name>
<dbReference type="InterPro" id="IPR036116">
    <property type="entry name" value="FN3_sf"/>
</dbReference>
<proteinExistence type="predicted"/>
<feature type="domain" description="C-type lectin" evidence="3">
    <location>
        <begin position="271"/>
        <end position="380"/>
    </location>
</feature>
<dbReference type="Pfam" id="PF00059">
    <property type="entry name" value="Lectin_C"/>
    <property type="match status" value="4"/>
</dbReference>
<evidence type="ECO:0000256" key="1">
    <source>
        <dbReference type="SAM" id="Phobius"/>
    </source>
</evidence>
<dbReference type="SUPFAM" id="SSF56436">
    <property type="entry name" value="C-type lectin-like"/>
    <property type="match status" value="4"/>
</dbReference>
<dbReference type="CDD" id="cd00037">
    <property type="entry name" value="CLECT"/>
    <property type="match status" value="3"/>
</dbReference>
<feature type="transmembrane region" description="Helical" evidence="1">
    <location>
        <begin position="1226"/>
        <end position="1255"/>
    </location>
</feature>
<gene>
    <name evidence="5" type="ORF">LOD99_12379</name>
</gene>
<feature type="domain" description="C-type lectin" evidence="3">
    <location>
        <begin position="503"/>
        <end position="607"/>
    </location>
</feature>
<feature type="domain" description="Ig-like" evidence="4">
    <location>
        <begin position="414"/>
        <end position="482"/>
    </location>
</feature>
<comment type="caution">
    <text evidence="5">The sequence shown here is derived from an EMBL/GenBank/DDBJ whole genome shotgun (WGS) entry which is preliminary data.</text>
</comment>
<feature type="domain" description="Ig-like" evidence="4">
    <location>
        <begin position="182"/>
        <end position="250"/>
    </location>
</feature>
<dbReference type="InterPro" id="IPR007110">
    <property type="entry name" value="Ig-like_dom"/>
</dbReference>
<feature type="chain" id="PRO_5043899748" evidence="2">
    <location>
        <begin position="29"/>
        <end position="1318"/>
    </location>
</feature>
<feature type="domain" description="Ig-like" evidence="4">
    <location>
        <begin position="606"/>
        <end position="710"/>
    </location>
</feature>
<dbReference type="SMART" id="SM00034">
    <property type="entry name" value="CLECT"/>
    <property type="match status" value="4"/>
</dbReference>
<feature type="domain" description="C-type lectin" evidence="3">
    <location>
        <begin position="40"/>
        <end position="146"/>
    </location>
</feature>
<evidence type="ECO:0000259" key="4">
    <source>
        <dbReference type="PROSITE" id="PS50835"/>
    </source>
</evidence>
<dbReference type="Proteomes" id="UP001165289">
    <property type="component" value="Unassembled WGS sequence"/>
</dbReference>
<evidence type="ECO:0000256" key="2">
    <source>
        <dbReference type="SAM" id="SignalP"/>
    </source>
</evidence>
<dbReference type="Gene3D" id="3.10.100.10">
    <property type="entry name" value="Mannose-Binding Protein A, subunit A"/>
    <property type="match status" value="4"/>
</dbReference>
<dbReference type="InterPro" id="IPR001304">
    <property type="entry name" value="C-type_lectin-like"/>
</dbReference>
<dbReference type="PROSITE" id="PS50041">
    <property type="entry name" value="C_TYPE_LECTIN_2"/>
    <property type="match status" value="4"/>
</dbReference>
<keyword evidence="1" id="KW-1133">Transmembrane helix</keyword>
<accession>A0AAV7JEX4</accession>
<keyword evidence="6" id="KW-1185">Reference proteome</keyword>
<keyword evidence="5" id="KW-0675">Receptor</keyword>
<dbReference type="SUPFAM" id="SSF49265">
    <property type="entry name" value="Fibronectin type III"/>
    <property type="match status" value="1"/>
</dbReference>
<evidence type="ECO:0000313" key="6">
    <source>
        <dbReference type="Proteomes" id="UP001165289"/>
    </source>
</evidence>
<sequence>MQLIPGNMKHLYFILSILVLQLHTLVYSQVPSSGCDAISNEGTCFRYFRGSQISWVDSRQQCLSIGYDLATISSSAENTLALGLNTGTTHCWIGLNDIDNEGTFVWVDGSDSTYRNFGNGEPNNGGSTEHCIEIIWSNGQWNDAQCMTQISTCYFCGIKVNVFGEVIASTYSPLSDNTILTSNTTLYCVTENMNTPEVMWSYVNLFGISTDLTSTTDPNTGVSTIQVYTNQPGSYSCEVTESGGMNRTYTAVIFDANPNPVPTTGCDPISTEGTCFTYWTSSGIISWEESRLQCLSRGYDLASVSSSEENSLLYSIISGPSFQCWIGLNDIENEGTFVWVDGSNSTFRQFHVNEPNGGTIANCVQTWDLAAESWNDGICDDPYYCYFCGTKLNVFGEVIASTYSPLSDNTILTSNTTLYCVTENMNTPEVMWSYVNLFGISTDLTSTTDPNTGVSTIQVYTNQPGSYSCEVTESGGMNRTYTAVIPDTDPNTVPTSGCDAISSDGTCINYFTGSLNWEDSRLQCVSSGYDLVTISSSKQNNLLFSINTSSIECWIGLRETDINGRFTWADGTVNNFRRFDTGQPNGGPPEQCVHTTNILDTWNDTPCTDILPCYFCGTKLDVFGEVIASTYSALSDNTILTTDTTLYCITENMNTPEVMWSYVDLSGIRTDLTSTTDPNTGVSTITVYTTQPGYYSCEVTESGGMNRTYTAVIPDTDPTTVPTSGCDAISSDGTCINYFTGSLDWEDSRLQCVSSGYDLVTISSSEQNNLLFSINTSSIECWIGLRETDINGRFTWADGTVNNFRRFDTGQPNGGPPEQCVHTTNILDTWNDTPCTDTLPCYFCGTKLDVFGEVIASTYSALSDNTILTTDTTLYCITENMNTPEVMWSYVDLSGIRTDLTSTTDPNTGIKSGGTSRTYTVGLFSPNFYTEAVANSYYNYTIGIDNEDIYLFYSPADNSVQLTDIHWMIQGLPGILANPLNIYSLASYIGDMNVITLNCYDIESGNILVSVALSVQSQPLIQLGNQIITAFPLLPPDVNRADFTILSEDVVLSTNLVGRWRRPNSDNDTQSYITFDIFQQSDEGLYRFYVTNWEGIETLAIQIYITAVESTQSIINLRAESSGESSVLVFWELSESNASYTDVIFSIYLGLEDYEFLVGTTLFHHYEITNLQGNVNYTIRVEFQIPFSTENVSATTYHFREPIATPTNNITQSTDSNVIIPTTNPVFYVIVVGVVIIIILLLLILVIAVVVCFFMKRNSLKKSVKSQTNPQLFDLPARGNETYNQDVNINLAYSPEKKVDLSIEKPPLEASSPNDYST</sequence>